<dbReference type="CDD" id="cd03350">
    <property type="entry name" value="LbH_THP_succinylT"/>
    <property type="match status" value="1"/>
</dbReference>
<keyword evidence="2" id="KW-0028">Amino-acid biosynthesis</keyword>
<dbReference type="Proteomes" id="UP000183945">
    <property type="component" value="Unassembled WGS sequence"/>
</dbReference>
<proteinExistence type="inferred from homology"/>
<evidence type="ECO:0000256" key="5">
    <source>
        <dbReference type="ARBA" id="ARBA00022915"/>
    </source>
</evidence>
<dbReference type="InterPro" id="IPR011004">
    <property type="entry name" value="Trimer_LpxA-like_sf"/>
</dbReference>
<dbReference type="PANTHER" id="PTHR43300:SF10">
    <property type="entry name" value="2,3,4,5-TETRAHYDROPYRIDINE-2,6-DICARBOXYLATE N-ACETYLTRANSFERASE"/>
    <property type="match status" value="1"/>
</dbReference>
<dbReference type="InterPro" id="IPR001451">
    <property type="entry name" value="Hexapep"/>
</dbReference>
<dbReference type="Pfam" id="PF14602">
    <property type="entry name" value="Hexapep_2"/>
    <property type="match status" value="1"/>
</dbReference>
<dbReference type="SUPFAM" id="SSF51161">
    <property type="entry name" value="Trimeric LpxA-like enzymes"/>
    <property type="match status" value="1"/>
</dbReference>
<dbReference type="Gene3D" id="1.10.166.10">
    <property type="entry name" value="Tetrahydrodipicolinate-N-succinyltransferase, N-terminal domain"/>
    <property type="match status" value="1"/>
</dbReference>
<dbReference type="RefSeq" id="WP_072877795.1">
    <property type="nucleotide sequence ID" value="NZ_FQVT01000003.1"/>
</dbReference>
<keyword evidence="6" id="KW-0457">Lysine biosynthesis</keyword>
<dbReference type="Gene3D" id="2.160.10.10">
    <property type="entry name" value="Hexapeptide repeat proteins"/>
    <property type="match status" value="1"/>
</dbReference>
<evidence type="ECO:0000256" key="2">
    <source>
        <dbReference type="ARBA" id="ARBA00022605"/>
    </source>
</evidence>
<dbReference type="PANTHER" id="PTHR43300">
    <property type="entry name" value="ACETYLTRANSFERASE"/>
    <property type="match status" value="1"/>
</dbReference>
<dbReference type="PROSITE" id="PS00101">
    <property type="entry name" value="HEXAPEP_TRANSFERASES"/>
    <property type="match status" value="1"/>
</dbReference>
<dbReference type="AlphaFoldDB" id="A0A1M5F4K6"/>
<evidence type="ECO:0000256" key="3">
    <source>
        <dbReference type="ARBA" id="ARBA00022679"/>
    </source>
</evidence>
<evidence type="ECO:0000256" key="6">
    <source>
        <dbReference type="ARBA" id="ARBA00023154"/>
    </source>
</evidence>
<dbReference type="GO" id="GO:0016746">
    <property type="term" value="F:acyltransferase activity"/>
    <property type="evidence" value="ECO:0007669"/>
    <property type="project" value="UniProtKB-KW"/>
</dbReference>
<evidence type="ECO:0000256" key="7">
    <source>
        <dbReference type="ARBA" id="ARBA00023315"/>
    </source>
</evidence>
<evidence type="ECO:0000313" key="9">
    <source>
        <dbReference type="EMBL" id="SHF86318.1"/>
    </source>
</evidence>
<dbReference type="InterPro" id="IPR037133">
    <property type="entry name" value="THP_succinylTrfase_N_sf"/>
</dbReference>
<dbReference type="GO" id="GO:0019877">
    <property type="term" value="P:diaminopimelate biosynthetic process"/>
    <property type="evidence" value="ECO:0007669"/>
    <property type="project" value="UniProtKB-KW"/>
</dbReference>
<keyword evidence="5" id="KW-0220">Diaminopimelate biosynthesis</keyword>
<keyword evidence="10" id="KW-1185">Reference proteome</keyword>
<dbReference type="OrthoDB" id="9775362at2"/>
<dbReference type="NCBIfam" id="NF008808">
    <property type="entry name" value="PRK11830.1"/>
    <property type="match status" value="1"/>
</dbReference>
<keyword evidence="4" id="KW-0677">Repeat</keyword>
<organism evidence="9 10">
    <name type="scientific">Salegentibacter echinorum</name>
    <dbReference type="NCBI Taxonomy" id="1073325"/>
    <lineage>
        <taxon>Bacteria</taxon>
        <taxon>Pseudomonadati</taxon>
        <taxon>Bacteroidota</taxon>
        <taxon>Flavobacteriia</taxon>
        <taxon>Flavobacteriales</taxon>
        <taxon>Flavobacteriaceae</taxon>
        <taxon>Salegentibacter</taxon>
    </lineage>
</organism>
<evidence type="ECO:0000313" key="10">
    <source>
        <dbReference type="Proteomes" id="UP000183945"/>
    </source>
</evidence>
<keyword evidence="3 9" id="KW-0808">Transferase</keyword>
<dbReference type="GO" id="GO:0009085">
    <property type="term" value="P:lysine biosynthetic process"/>
    <property type="evidence" value="ECO:0007669"/>
    <property type="project" value="UniProtKB-KW"/>
</dbReference>
<dbReference type="STRING" id="1073325.SAMN05444483_10319"/>
<evidence type="ECO:0000259" key="8">
    <source>
        <dbReference type="Pfam" id="PF14805"/>
    </source>
</evidence>
<protein>
    <submittedName>
        <fullName evidence="9">2,3,4,5-tetrahydropyridine-2-carboxylate N-succinyltransferase</fullName>
    </submittedName>
</protein>
<dbReference type="InterPro" id="IPR050179">
    <property type="entry name" value="Trans_hexapeptide_repeat"/>
</dbReference>
<reference evidence="10" key="1">
    <citation type="submission" date="2016-11" db="EMBL/GenBank/DDBJ databases">
        <authorList>
            <person name="Varghese N."/>
            <person name="Submissions S."/>
        </authorList>
    </citation>
    <scope>NUCLEOTIDE SEQUENCE [LARGE SCALE GENOMIC DNA]</scope>
    <source>
        <strain evidence="10">DSM 24579</strain>
    </source>
</reference>
<dbReference type="Pfam" id="PF14805">
    <property type="entry name" value="THDPS_N_2"/>
    <property type="match status" value="1"/>
</dbReference>
<sequence>MDHLEAKINEAWENRDLLKETETIKAIREVVSLLDEGKLRTAEPTENGWQVNEWVKKGVVLYFPIQQMETLEAGIFEYHDKIPLKKGYKEKGIRVVPSAVARHGAYISSGVIMMPSYVNIGAYVEEGTMVDTWATVGSCAQIGKNVHLSGGVGIGGVLEPLQASPVIIEDNAFLGSRSIVVEGVKVEKEAVLGANVVLTASTKIIDVTGDEPKEMKGIVPSRSVVIPGSYTKKFPAGEYNVPCALIIGKRKESTNKKTSLNDALREYDVAV</sequence>
<comment type="similarity">
    <text evidence="1">Belongs to the transferase hexapeptide repeat family.</text>
</comment>
<feature type="domain" description="Tetrahydrodipicolinate-N-succinyltransferase chain A" evidence="8">
    <location>
        <begin position="4"/>
        <end position="65"/>
    </location>
</feature>
<dbReference type="InterPro" id="IPR023180">
    <property type="entry name" value="THP_succinylTrfase_dom1"/>
</dbReference>
<name>A0A1M5F4K6_SALEC</name>
<gene>
    <name evidence="9" type="ORF">SAMN05444483_10319</name>
</gene>
<evidence type="ECO:0000256" key="1">
    <source>
        <dbReference type="ARBA" id="ARBA00007274"/>
    </source>
</evidence>
<dbReference type="EMBL" id="FQVT01000003">
    <property type="protein sequence ID" value="SHF86318.1"/>
    <property type="molecule type" value="Genomic_DNA"/>
</dbReference>
<evidence type="ECO:0000256" key="4">
    <source>
        <dbReference type="ARBA" id="ARBA00022737"/>
    </source>
</evidence>
<keyword evidence="7" id="KW-0012">Acyltransferase</keyword>
<dbReference type="InterPro" id="IPR018357">
    <property type="entry name" value="Hexapep_transf_CS"/>
</dbReference>
<accession>A0A1M5F4K6</accession>